<dbReference type="GO" id="GO:0006508">
    <property type="term" value="P:proteolysis"/>
    <property type="evidence" value="ECO:0007669"/>
    <property type="project" value="UniProtKB-KW"/>
</dbReference>
<keyword evidence="2 5" id="KW-0645">Protease</keyword>
<comment type="caution">
    <text evidence="10">The sequence shown here is derived from an EMBL/GenBank/DDBJ whole genome shotgun (WGS) entry which is preliminary data.</text>
</comment>
<keyword evidence="7" id="KW-0472">Membrane</keyword>
<dbReference type="EMBL" id="CATZAR010000009">
    <property type="protein sequence ID" value="CAJ0798265.1"/>
    <property type="molecule type" value="Genomic_DNA"/>
</dbReference>
<dbReference type="PANTHER" id="PTHR43806">
    <property type="entry name" value="PEPTIDASE S8"/>
    <property type="match status" value="1"/>
</dbReference>
<feature type="signal peptide" evidence="8">
    <location>
        <begin position="1"/>
        <end position="28"/>
    </location>
</feature>
<gene>
    <name evidence="11" type="ORF">LMG18095_03159</name>
    <name evidence="10" type="ORF">R77560_02676</name>
</gene>
<evidence type="ECO:0000313" key="12">
    <source>
        <dbReference type="Proteomes" id="UP001189756"/>
    </source>
</evidence>
<dbReference type="InterPro" id="IPR022398">
    <property type="entry name" value="Peptidase_S8_His-AS"/>
</dbReference>
<dbReference type="Gene3D" id="3.40.50.200">
    <property type="entry name" value="Peptidase S8/S53 domain"/>
    <property type="match status" value="1"/>
</dbReference>
<dbReference type="PANTHER" id="PTHR43806:SF11">
    <property type="entry name" value="CEREVISIN-RELATED"/>
    <property type="match status" value="1"/>
</dbReference>
<dbReference type="CDD" id="cd00146">
    <property type="entry name" value="PKD"/>
    <property type="match status" value="1"/>
</dbReference>
<dbReference type="RefSeq" id="WP_012436359.1">
    <property type="nucleotide sequence ID" value="NZ_CATWDO010000006.1"/>
</dbReference>
<dbReference type="Proteomes" id="UP001189773">
    <property type="component" value="Unassembled WGS sequence"/>
</dbReference>
<dbReference type="SUPFAM" id="SSF52743">
    <property type="entry name" value="Subtilisin-like"/>
    <property type="match status" value="1"/>
</dbReference>
<evidence type="ECO:0000256" key="8">
    <source>
        <dbReference type="SAM" id="SignalP"/>
    </source>
</evidence>
<dbReference type="Pfam" id="PF00082">
    <property type="entry name" value="Peptidase_S8"/>
    <property type="match status" value="1"/>
</dbReference>
<evidence type="ECO:0000313" key="11">
    <source>
        <dbReference type="EMBL" id="CAJ0798265.1"/>
    </source>
</evidence>
<evidence type="ECO:0000256" key="5">
    <source>
        <dbReference type="PROSITE-ProRule" id="PRU01240"/>
    </source>
</evidence>
<keyword evidence="7" id="KW-1133">Transmembrane helix</keyword>
<comment type="similarity">
    <text evidence="1 5 6">Belongs to the peptidase S8 family.</text>
</comment>
<feature type="domain" description="Peptidase S8/S53" evidence="9">
    <location>
        <begin position="191"/>
        <end position="479"/>
    </location>
</feature>
<evidence type="ECO:0000256" key="1">
    <source>
        <dbReference type="ARBA" id="ARBA00011073"/>
    </source>
</evidence>
<evidence type="ECO:0000256" key="4">
    <source>
        <dbReference type="ARBA" id="ARBA00022825"/>
    </source>
</evidence>
<feature type="transmembrane region" description="Helical" evidence="7">
    <location>
        <begin position="621"/>
        <end position="642"/>
    </location>
</feature>
<evidence type="ECO:0000256" key="6">
    <source>
        <dbReference type="RuleBase" id="RU003355"/>
    </source>
</evidence>
<evidence type="ECO:0000256" key="3">
    <source>
        <dbReference type="ARBA" id="ARBA00022801"/>
    </source>
</evidence>
<dbReference type="PRINTS" id="PR00723">
    <property type="entry name" value="SUBTILISIN"/>
</dbReference>
<feature type="active site" description="Charge relay system" evidence="5">
    <location>
        <position position="263"/>
    </location>
</feature>
<dbReference type="PROSITE" id="PS00136">
    <property type="entry name" value="SUBTILASE_ASP"/>
    <property type="match status" value="1"/>
</dbReference>
<keyword evidence="13" id="KW-1185">Reference proteome</keyword>
<evidence type="ECO:0000313" key="13">
    <source>
        <dbReference type="Proteomes" id="UP001189773"/>
    </source>
</evidence>
<dbReference type="GO" id="GO:0004252">
    <property type="term" value="F:serine-type endopeptidase activity"/>
    <property type="evidence" value="ECO:0007669"/>
    <property type="project" value="UniProtKB-UniRule"/>
</dbReference>
<reference evidence="10 13" key="1">
    <citation type="submission" date="2023-07" db="EMBL/GenBank/DDBJ databases">
        <authorList>
            <person name="Peeters C."/>
        </authorList>
    </citation>
    <scope>NUCLEOTIDE SEQUENCE</scope>
    <source>
        <strain evidence="11 13">LMG 18095</strain>
        <strain evidence="10">R-77560</strain>
    </source>
</reference>
<dbReference type="EMBL" id="CATZAZ010000005">
    <property type="protein sequence ID" value="CAJ0795029.1"/>
    <property type="molecule type" value="Genomic_DNA"/>
</dbReference>
<protein>
    <recommendedName>
        <fullName evidence="9">Peptidase S8/S53 domain-containing protein</fullName>
    </recommendedName>
</protein>
<dbReference type="InterPro" id="IPR035986">
    <property type="entry name" value="PKD_dom_sf"/>
</dbReference>
<evidence type="ECO:0000259" key="9">
    <source>
        <dbReference type="Pfam" id="PF00082"/>
    </source>
</evidence>
<proteinExistence type="inferred from homology"/>
<dbReference type="InterPro" id="IPR023828">
    <property type="entry name" value="Peptidase_S8_Ser-AS"/>
</dbReference>
<feature type="chain" id="PRO_5042168145" description="Peptidase S8/S53 domain-containing protein" evidence="8">
    <location>
        <begin position="29"/>
        <end position="648"/>
    </location>
</feature>
<name>A0AAD2BP67_9RALS</name>
<organism evidence="10 12">
    <name type="scientific">Ralstonia thomasii</name>
    <dbReference type="NCBI Taxonomy" id="3058596"/>
    <lineage>
        <taxon>Bacteria</taxon>
        <taxon>Pseudomonadati</taxon>
        <taxon>Pseudomonadota</taxon>
        <taxon>Betaproteobacteria</taxon>
        <taxon>Burkholderiales</taxon>
        <taxon>Burkholderiaceae</taxon>
        <taxon>Ralstonia</taxon>
    </lineage>
</organism>
<dbReference type="Gene3D" id="2.60.40.10">
    <property type="entry name" value="Immunoglobulins"/>
    <property type="match status" value="1"/>
</dbReference>
<dbReference type="InterPro" id="IPR050131">
    <property type="entry name" value="Peptidase_S8_subtilisin-like"/>
</dbReference>
<accession>A0AAD2BP67</accession>
<dbReference type="InterPro" id="IPR000209">
    <property type="entry name" value="Peptidase_S8/S53_dom"/>
</dbReference>
<keyword evidence="3 5" id="KW-0378">Hydrolase</keyword>
<sequence length="648" mass="63588">MKSIAQGGIVRALVALGLVSYQAAPALAGGDTANAGAQTQWVSQLIVKEKSGANGALQLQSAEPDGRIMRVDVATVQRWSAAAQLPVTYKRAMSGGAHVVTLPSTMTLDDAQAVAQRMAATGQFEYVAPDRILRPAFTPSAAWFSSQWNLMATNATITTIPNSSGPLQPASGTAVGGANLTTAWDTTTGSNTVNVAIVDTGILSHADLTGAKINPGSNFITNTFRNNSGDSIGTDPGDAITATDITNNPTVCNGATPSNSSWHGTFVTGLVAAQHSGTRVAGIAPGVGVQMARALGRCGGAESDIIDAVTWASGGVVGRISPSVNPTPAKVINMSLGGTGSCDLPMQTAITNARNRGAVIVVATGNESASAIDSPANCTGTIAVTAHTLEGDKATYANVGTGTTLSAPGGGNGAVVNGLGALIASLSNTGTTSAGSPGYSGEAGTSMATPHVAGVAALMLSVNSALTPDQIATVLKQSARPFPAGTYCATHAGVCGAGMLDAGAAVALAKGNPSVHASTSASAVVANNAVTLTATGSAGLVNTITSVQWAQTSGPSVSLTTAGPDSNGNYTATFTPSAAGTYAFNVTLTSNTGATATDTANVTVTAAASANTPPAATSSGGGGGGAIGLAGAALLLAAGLAGRRRRAK</sequence>
<keyword evidence="4 5" id="KW-0720">Serine protease</keyword>
<dbReference type="InterPro" id="IPR036852">
    <property type="entry name" value="Peptidase_S8/S53_dom_sf"/>
</dbReference>
<keyword evidence="7" id="KW-0812">Transmembrane</keyword>
<dbReference type="PROSITE" id="PS00138">
    <property type="entry name" value="SUBTILASE_SER"/>
    <property type="match status" value="1"/>
</dbReference>
<feature type="active site" description="Charge relay system" evidence="5">
    <location>
        <position position="446"/>
    </location>
</feature>
<keyword evidence="8" id="KW-0732">Signal</keyword>
<evidence type="ECO:0000256" key="2">
    <source>
        <dbReference type="ARBA" id="ARBA00022670"/>
    </source>
</evidence>
<dbReference type="Proteomes" id="UP001189756">
    <property type="component" value="Unassembled WGS sequence"/>
</dbReference>
<dbReference type="AlphaFoldDB" id="A0AAD2BP67"/>
<dbReference type="InterPro" id="IPR023827">
    <property type="entry name" value="Peptidase_S8_Asp-AS"/>
</dbReference>
<dbReference type="Pfam" id="PF22352">
    <property type="entry name" value="K319L-like_PKD"/>
    <property type="match status" value="1"/>
</dbReference>
<dbReference type="InterPro" id="IPR015500">
    <property type="entry name" value="Peptidase_S8_subtilisin-rel"/>
</dbReference>
<feature type="active site" description="Charge relay system" evidence="5">
    <location>
        <position position="199"/>
    </location>
</feature>
<evidence type="ECO:0000313" key="10">
    <source>
        <dbReference type="EMBL" id="CAJ0795029.1"/>
    </source>
</evidence>
<evidence type="ECO:0000256" key="7">
    <source>
        <dbReference type="SAM" id="Phobius"/>
    </source>
</evidence>
<dbReference type="SUPFAM" id="SSF49299">
    <property type="entry name" value="PKD domain"/>
    <property type="match status" value="1"/>
</dbReference>
<dbReference type="InterPro" id="IPR013783">
    <property type="entry name" value="Ig-like_fold"/>
</dbReference>
<dbReference type="PROSITE" id="PS00137">
    <property type="entry name" value="SUBTILASE_HIS"/>
    <property type="match status" value="1"/>
</dbReference>
<dbReference type="PROSITE" id="PS51892">
    <property type="entry name" value="SUBTILASE"/>
    <property type="match status" value="1"/>
</dbReference>